<evidence type="ECO:0000256" key="1">
    <source>
        <dbReference type="SAM" id="MobiDB-lite"/>
    </source>
</evidence>
<organism evidence="2">
    <name type="scientific">Variovorax phage VAC_51</name>
    <dbReference type="NCBI Taxonomy" id="2985242"/>
    <lineage>
        <taxon>Viruses</taxon>
        <taxon>Duplodnaviria</taxon>
        <taxon>Heunggongvirae</taxon>
        <taxon>Uroviricota</taxon>
        <taxon>Caudoviricetes</taxon>
        <taxon>Autographivirales</taxon>
        <taxon>Autoscriptoviridae</taxon>
        <taxon>Trelivelvirus</taxon>
        <taxon>Trelivelvirus VAC51</taxon>
    </lineage>
</organism>
<feature type="region of interest" description="Disordered" evidence="1">
    <location>
        <begin position="73"/>
        <end position="96"/>
    </location>
</feature>
<reference evidence="2" key="1">
    <citation type="submission" date="2022-10" db="EMBL/GenBank/DDBJ databases">
        <authorList>
            <person name="Meaden S."/>
        </authorList>
    </citation>
    <scope>NUCLEOTIDE SEQUENCE</scope>
</reference>
<name>A0A9N6WVM1_9CAUD</name>
<gene>
    <name evidence="2" type="ORF">VAC51_00051</name>
</gene>
<sequence>MGKSKKGPTAQEQMLQMIAMVQQQNAQAESQRIAAEGVAQQKELANINKNMSADLTNENRAVVEVAGAANDADTVTNPDQKRKRTAAGLASTLGIN</sequence>
<accession>A0A9N6WVM1</accession>
<evidence type="ECO:0000313" key="2">
    <source>
        <dbReference type="EMBL" id="CAI3971401.1"/>
    </source>
</evidence>
<protein>
    <submittedName>
        <fullName evidence="2">Virion structural protein</fullName>
    </submittedName>
</protein>
<dbReference type="EMBL" id="OX359471">
    <property type="protein sequence ID" value="CAI3971401.1"/>
    <property type="molecule type" value="Genomic_DNA"/>
</dbReference>
<proteinExistence type="predicted"/>